<dbReference type="EMBL" id="KV417539">
    <property type="protein sequence ID" value="KZP22426.1"/>
    <property type="molecule type" value="Genomic_DNA"/>
</dbReference>
<feature type="region of interest" description="Disordered" evidence="1">
    <location>
        <begin position="1"/>
        <end position="29"/>
    </location>
</feature>
<dbReference type="Proteomes" id="UP000076532">
    <property type="component" value="Unassembled WGS sequence"/>
</dbReference>
<dbReference type="AlphaFoldDB" id="A0A166KZW8"/>
<organism evidence="2 3">
    <name type="scientific">Athelia psychrophila</name>
    <dbReference type="NCBI Taxonomy" id="1759441"/>
    <lineage>
        <taxon>Eukaryota</taxon>
        <taxon>Fungi</taxon>
        <taxon>Dikarya</taxon>
        <taxon>Basidiomycota</taxon>
        <taxon>Agaricomycotina</taxon>
        <taxon>Agaricomycetes</taxon>
        <taxon>Agaricomycetidae</taxon>
        <taxon>Atheliales</taxon>
        <taxon>Atheliaceae</taxon>
        <taxon>Athelia</taxon>
    </lineage>
</organism>
<dbReference type="PANTHER" id="PTHR35332">
    <property type="entry name" value="REGULATION OF ENOLASE PROTEIN 1"/>
    <property type="match status" value="1"/>
</dbReference>
<reference evidence="2 3" key="1">
    <citation type="journal article" date="2016" name="Mol. Biol. Evol.">
        <title>Comparative Genomics of Early-Diverging Mushroom-Forming Fungi Provides Insights into the Origins of Lignocellulose Decay Capabilities.</title>
        <authorList>
            <person name="Nagy L.G."/>
            <person name="Riley R."/>
            <person name="Tritt A."/>
            <person name="Adam C."/>
            <person name="Daum C."/>
            <person name="Floudas D."/>
            <person name="Sun H."/>
            <person name="Yadav J.S."/>
            <person name="Pangilinan J."/>
            <person name="Larsson K.H."/>
            <person name="Matsuura K."/>
            <person name="Barry K."/>
            <person name="Labutti K."/>
            <person name="Kuo R."/>
            <person name="Ohm R.A."/>
            <person name="Bhattacharya S.S."/>
            <person name="Shirouzu T."/>
            <person name="Yoshinaga Y."/>
            <person name="Martin F.M."/>
            <person name="Grigoriev I.V."/>
            <person name="Hibbett D.S."/>
        </authorList>
    </citation>
    <scope>NUCLEOTIDE SEQUENCE [LARGE SCALE GENOMIC DNA]</scope>
    <source>
        <strain evidence="2 3">CBS 109695</strain>
    </source>
</reference>
<proteinExistence type="predicted"/>
<dbReference type="Pfam" id="PF07081">
    <property type="entry name" value="DUF1349"/>
    <property type="match status" value="1"/>
</dbReference>
<evidence type="ECO:0000313" key="3">
    <source>
        <dbReference type="Proteomes" id="UP000076532"/>
    </source>
</evidence>
<dbReference type="SUPFAM" id="SSF49899">
    <property type="entry name" value="Concanavalin A-like lectins/glucanases"/>
    <property type="match status" value="1"/>
</dbReference>
<name>A0A166KZW8_9AGAM</name>
<dbReference type="InterPro" id="IPR013320">
    <property type="entry name" value="ConA-like_dom_sf"/>
</dbReference>
<dbReference type="PANTHER" id="PTHR35332:SF2">
    <property type="entry name" value="REGULATION OF ENOLASE PROTEIN 1"/>
    <property type="match status" value="1"/>
</dbReference>
<evidence type="ECO:0008006" key="4">
    <source>
        <dbReference type="Google" id="ProtNLM"/>
    </source>
</evidence>
<accession>A0A166KZW8</accession>
<evidence type="ECO:0000313" key="2">
    <source>
        <dbReference type="EMBL" id="KZP22426.1"/>
    </source>
</evidence>
<gene>
    <name evidence="2" type="ORF">FIBSPDRAFT_859487</name>
</gene>
<feature type="compositionally biased region" description="Polar residues" evidence="1">
    <location>
        <begin position="1"/>
        <end position="20"/>
    </location>
</feature>
<keyword evidence="3" id="KW-1185">Reference proteome</keyword>
<protein>
    <recommendedName>
        <fullName evidence="4">DUF1349-domain-containing protein</fullName>
    </recommendedName>
</protein>
<sequence length="177" mass="19424">MSSGVPISFNDSQWTHLNTPTSPPAISRDGTQISVLTEPKTDWWRTTSIDSRSGVVYGFKRGVGNGFEVSVDLGIDHQVQTGVEYHVGKLWNSVVITNPYSDWSLQPWTPSSSTRFTISLKDRILPVYLGDTMIREVHAFGQGDDTEEALVGVMACSPLGGGVKATFQGFQMREGVR</sequence>
<evidence type="ECO:0000256" key="1">
    <source>
        <dbReference type="SAM" id="MobiDB-lite"/>
    </source>
</evidence>
<dbReference type="OrthoDB" id="42525at2759"/>
<dbReference type="Gene3D" id="2.60.120.200">
    <property type="match status" value="1"/>
</dbReference>
<dbReference type="InterPro" id="IPR009784">
    <property type="entry name" value="DUF1349"/>
</dbReference>